<organism evidence="2 3">
    <name type="scientific">Paenibacillus bovis</name>
    <dbReference type="NCBI Taxonomy" id="1616788"/>
    <lineage>
        <taxon>Bacteria</taxon>
        <taxon>Bacillati</taxon>
        <taxon>Bacillota</taxon>
        <taxon>Bacilli</taxon>
        <taxon>Bacillales</taxon>
        <taxon>Paenibacillaceae</taxon>
        <taxon>Paenibacillus</taxon>
    </lineage>
</organism>
<dbReference type="Proteomes" id="UP000078148">
    <property type="component" value="Chromosome"/>
</dbReference>
<dbReference type="Pfam" id="PF09346">
    <property type="entry name" value="SMI1_KNR4"/>
    <property type="match status" value="1"/>
</dbReference>
<dbReference type="OrthoDB" id="2990718at2"/>
<dbReference type="KEGG" id="pbv:AR543_10950"/>
<proteinExistence type="predicted"/>
<dbReference type="RefSeq" id="WP_060534350.1">
    <property type="nucleotide sequence ID" value="NZ_CP013023.1"/>
</dbReference>
<accession>A0A172ZFS9</accession>
<gene>
    <name evidence="2" type="ORF">AR543_10950</name>
</gene>
<dbReference type="InterPro" id="IPR018958">
    <property type="entry name" value="Knr4/Smi1-like_dom"/>
</dbReference>
<dbReference type="SUPFAM" id="SSF160631">
    <property type="entry name" value="SMI1/KNR4-like"/>
    <property type="match status" value="1"/>
</dbReference>
<evidence type="ECO:0000259" key="1">
    <source>
        <dbReference type="Pfam" id="PF09346"/>
    </source>
</evidence>
<evidence type="ECO:0000313" key="3">
    <source>
        <dbReference type="Proteomes" id="UP000078148"/>
    </source>
</evidence>
<reference evidence="3" key="1">
    <citation type="submission" date="2015-10" db="EMBL/GenBank/DDBJ databases">
        <title>Genome of Paenibacillus bovis sp. nov.</title>
        <authorList>
            <person name="Wu Z."/>
            <person name="Gao C."/>
            <person name="Liu Z."/>
            <person name="Zheng H."/>
        </authorList>
    </citation>
    <scope>NUCLEOTIDE SEQUENCE [LARGE SCALE GENOMIC DNA]</scope>
    <source>
        <strain evidence="3">BD3526</strain>
    </source>
</reference>
<dbReference type="Gene3D" id="3.40.1580.10">
    <property type="entry name" value="SMI1/KNR4-like"/>
    <property type="match status" value="1"/>
</dbReference>
<feature type="domain" description="Knr4/Smi1-like" evidence="1">
    <location>
        <begin position="36"/>
        <end position="148"/>
    </location>
</feature>
<dbReference type="InterPro" id="IPR037883">
    <property type="entry name" value="Knr4/Smi1-like_sf"/>
</dbReference>
<protein>
    <recommendedName>
        <fullName evidence="1">Knr4/Smi1-like domain-containing protein</fullName>
    </recommendedName>
</protein>
<sequence length="185" mass="21016">MLTLSEIKQKLDDKFIPLQDIVNGLRLMERKQNVTAQVRQLEQQLGMSLPADFADFVHAYDLDNFGLCNVTFGTENDYVKWVLDINTTSGFDRWWSGSERPAALICIALSDPYTLLLNLQTNEVYAMTSETQDGEWQRVASHFSLFIRGLGTAYLESVSPKQLAQETEAETLNFWQWAVNQGTPA</sequence>
<evidence type="ECO:0000313" key="2">
    <source>
        <dbReference type="EMBL" id="ANF96468.1"/>
    </source>
</evidence>
<keyword evidence="3" id="KW-1185">Reference proteome</keyword>
<dbReference type="AlphaFoldDB" id="A0A172ZFS9"/>
<dbReference type="EMBL" id="CP013023">
    <property type="protein sequence ID" value="ANF96468.1"/>
    <property type="molecule type" value="Genomic_DNA"/>
</dbReference>
<name>A0A172ZFS9_9BACL</name>
<reference evidence="2 3" key="2">
    <citation type="journal article" date="2016" name="Int. J. Syst. Evol. Microbiol.">
        <title>Paenibacillus bovis sp. nov., isolated from raw yak (Bos grunniens) milk.</title>
        <authorList>
            <person name="Gao C."/>
            <person name="Han J."/>
            <person name="Liu Z."/>
            <person name="Xu X."/>
            <person name="Hang F."/>
            <person name="Wu Z."/>
        </authorList>
    </citation>
    <scope>NUCLEOTIDE SEQUENCE [LARGE SCALE GENOMIC DNA]</scope>
    <source>
        <strain evidence="2 3">BD3526</strain>
    </source>
</reference>